<proteinExistence type="inferred from homology"/>
<comment type="similarity">
    <text evidence="2">Belongs to the phosphatase 2A regulatory subunit A family.</text>
</comment>
<evidence type="ECO:0000313" key="6">
    <source>
        <dbReference type="EMBL" id="CCE65408.1"/>
    </source>
</evidence>
<dbReference type="GO" id="GO:0019888">
    <property type="term" value="F:protein phosphatase regulator activity"/>
    <property type="evidence" value="ECO:0007669"/>
    <property type="project" value="TreeGrafter"/>
</dbReference>
<dbReference type="InterPro" id="IPR054573">
    <property type="entry name" value="PP2A/SF3B1-like_HEAT"/>
</dbReference>
<gene>
    <name evidence="6" type="primary">TPHA0L00520</name>
    <name evidence="6" type="ordered locus">TPHA_0L00520</name>
</gene>
<dbReference type="AlphaFoldDB" id="G8BZT0"/>
<feature type="repeat" description="HEAT" evidence="3">
    <location>
        <begin position="104"/>
        <end position="142"/>
    </location>
</feature>
<dbReference type="InterPro" id="IPR000357">
    <property type="entry name" value="HEAT"/>
</dbReference>
<dbReference type="OMA" id="NTLCMTW"/>
<dbReference type="PANTHER" id="PTHR10648:SF4">
    <property type="entry name" value="PROTEIN PHOSPHATASE 2 (FORMERLY 2A), REGULATORY SUBUNIT A, BETA ISOFORM-RELATED"/>
    <property type="match status" value="1"/>
</dbReference>
<dbReference type="Proteomes" id="UP000005666">
    <property type="component" value="Chromosome 12"/>
</dbReference>
<dbReference type="STRING" id="1071381.G8BZT0"/>
<dbReference type="eggNOG" id="KOG0211">
    <property type="taxonomic scope" value="Eukaryota"/>
</dbReference>
<name>G8BZT0_TETPH</name>
<dbReference type="OrthoDB" id="340346at2759"/>
<feature type="repeat" description="HEAT" evidence="3">
    <location>
        <begin position="389"/>
        <end position="427"/>
    </location>
</feature>
<dbReference type="EMBL" id="HE612867">
    <property type="protein sequence ID" value="CCE65408.1"/>
    <property type="molecule type" value="Genomic_DNA"/>
</dbReference>
<accession>G8BZT0</accession>
<protein>
    <recommendedName>
        <fullName evidence="5">Phosphatase PP2A regulatory subunit A/Splicing factor 3B subunit 1-like HEAT repeat domain-containing protein</fullName>
    </recommendedName>
</protein>
<dbReference type="GeneID" id="11531688"/>
<feature type="repeat" description="HEAT" evidence="3">
    <location>
        <begin position="310"/>
        <end position="348"/>
    </location>
</feature>
<feature type="repeat" description="HEAT" evidence="3">
    <location>
        <begin position="182"/>
        <end position="220"/>
    </location>
</feature>
<dbReference type="PANTHER" id="PTHR10648">
    <property type="entry name" value="SERINE/THREONINE-PROTEIN PHOSPHATASE PP2A 65 KDA REGULATORY SUBUNIT"/>
    <property type="match status" value="1"/>
</dbReference>
<keyword evidence="7" id="KW-1185">Reference proteome</keyword>
<dbReference type="Gene3D" id="1.25.10.10">
    <property type="entry name" value="Leucine-rich Repeat Variant"/>
    <property type="match status" value="1"/>
</dbReference>
<dbReference type="InterPro" id="IPR021133">
    <property type="entry name" value="HEAT_type_2"/>
</dbReference>
<evidence type="ECO:0000259" key="5">
    <source>
        <dbReference type="Pfam" id="PF22646"/>
    </source>
</evidence>
<organism evidence="6 7">
    <name type="scientific">Tetrapisispora phaffii (strain ATCC 24235 / CBS 4417 / NBRC 1672 / NRRL Y-8282 / UCD 70-5)</name>
    <name type="common">Yeast</name>
    <name type="synonym">Fabospora phaffii</name>
    <dbReference type="NCBI Taxonomy" id="1071381"/>
    <lineage>
        <taxon>Eukaryota</taxon>
        <taxon>Fungi</taxon>
        <taxon>Dikarya</taxon>
        <taxon>Ascomycota</taxon>
        <taxon>Saccharomycotina</taxon>
        <taxon>Saccharomycetes</taxon>
        <taxon>Saccharomycetales</taxon>
        <taxon>Saccharomycetaceae</taxon>
        <taxon>Tetrapisispora</taxon>
    </lineage>
</organism>
<dbReference type="GO" id="GO:0005829">
    <property type="term" value="C:cytosol"/>
    <property type="evidence" value="ECO:0007669"/>
    <property type="project" value="TreeGrafter"/>
</dbReference>
<dbReference type="InterPro" id="IPR051023">
    <property type="entry name" value="PP2A_Regulatory_Subunit_A"/>
</dbReference>
<dbReference type="PROSITE" id="PS50077">
    <property type="entry name" value="HEAT_REPEAT"/>
    <property type="match status" value="9"/>
</dbReference>
<evidence type="ECO:0000256" key="2">
    <source>
        <dbReference type="ARBA" id="ARBA00038332"/>
    </source>
</evidence>
<dbReference type="FunFam" id="1.25.10.10:FF:000062">
    <property type="entry name" value="Serine/threonine-protein phosphatase 2A regulatory subunit A alpha isoform"/>
    <property type="match status" value="1"/>
</dbReference>
<dbReference type="GO" id="GO:0005634">
    <property type="term" value="C:nucleus"/>
    <property type="evidence" value="ECO:0007669"/>
    <property type="project" value="UniProtKB-ARBA"/>
</dbReference>
<feature type="region of interest" description="Disordered" evidence="4">
    <location>
        <begin position="1"/>
        <end position="24"/>
    </location>
</feature>
<feature type="repeat" description="HEAT" evidence="3">
    <location>
        <begin position="350"/>
        <end position="388"/>
    </location>
</feature>
<dbReference type="SUPFAM" id="SSF48371">
    <property type="entry name" value="ARM repeat"/>
    <property type="match status" value="1"/>
</dbReference>
<evidence type="ECO:0000256" key="3">
    <source>
        <dbReference type="PROSITE-ProRule" id="PRU00103"/>
    </source>
</evidence>
<keyword evidence="1" id="KW-0677">Repeat</keyword>
<dbReference type="Pfam" id="PF02985">
    <property type="entry name" value="HEAT"/>
    <property type="match status" value="2"/>
</dbReference>
<feature type="repeat" description="HEAT" evidence="3">
    <location>
        <begin position="547"/>
        <end position="585"/>
    </location>
</feature>
<dbReference type="KEGG" id="tpf:TPHA_0L00520"/>
<evidence type="ECO:0000256" key="1">
    <source>
        <dbReference type="ARBA" id="ARBA00022737"/>
    </source>
</evidence>
<evidence type="ECO:0000256" key="4">
    <source>
        <dbReference type="SAM" id="MobiDB-lite"/>
    </source>
</evidence>
<feature type="domain" description="Phosphatase PP2A regulatory subunit A/Splicing factor 3B subunit 1-like HEAT repeat" evidence="5">
    <location>
        <begin position="308"/>
        <end position="380"/>
    </location>
</feature>
<feature type="repeat" description="HEAT" evidence="3">
    <location>
        <begin position="65"/>
        <end position="103"/>
    </location>
</feature>
<dbReference type="InterPro" id="IPR016024">
    <property type="entry name" value="ARM-type_fold"/>
</dbReference>
<dbReference type="Pfam" id="PF22646">
    <property type="entry name" value="PPP2R1A-like_HEAT"/>
    <property type="match status" value="1"/>
</dbReference>
<feature type="repeat" description="HEAT" evidence="3">
    <location>
        <begin position="592"/>
        <end position="625"/>
    </location>
</feature>
<dbReference type="InterPro" id="IPR011989">
    <property type="entry name" value="ARM-like"/>
</dbReference>
<evidence type="ECO:0000313" key="7">
    <source>
        <dbReference type="Proteomes" id="UP000005666"/>
    </source>
</evidence>
<dbReference type="HOGENOM" id="CLU_015533_2_1_1"/>
<reference evidence="6 7" key="1">
    <citation type="journal article" date="2011" name="Proc. Natl. Acad. Sci. U.S.A.">
        <title>Evolutionary erosion of yeast sex chromosomes by mating-type switching accidents.</title>
        <authorList>
            <person name="Gordon J.L."/>
            <person name="Armisen D."/>
            <person name="Proux-Wera E."/>
            <person name="Oheigeartaigh S.S."/>
            <person name="Byrne K.P."/>
            <person name="Wolfe K.H."/>
        </authorList>
    </citation>
    <scope>NUCLEOTIDE SEQUENCE [LARGE SCALE GENOMIC DNA]</scope>
    <source>
        <strain evidence="7">ATCC 24235 / CBS 4417 / NBRC 1672 / NRRL Y-8282 / UCD 70-5</strain>
    </source>
</reference>
<feature type="repeat" description="HEAT" evidence="3">
    <location>
        <begin position="428"/>
        <end position="466"/>
    </location>
</feature>
<dbReference type="RefSeq" id="XP_003687842.1">
    <property type="nucleotide sequence ID" value="XM_003687794.1"/>
</dbReference>
<sequence length="625" mass="71057">MTSISTEENVFHDAEHASNDNSDLHPLDLLMEELKHDDTANRVEAMRKLDTIALALGPQRTRDELIPFLTEVAQDDEDEVFAVLAEELGDFVPYLGGPEYANYLLAALEILASTEETLVRDTAVESLNKVAAQLSQEHLLHDFISVIEHLATADWFSSKVSSCGIFKSVIMRVEDDTLRKNILALYFQLVQDETPMVRRAAAKNLPDMIDLLTTKIDLSTDEDWDYISSMFQKITTDNQDSVRLLGVDILISILKFFNIKKDDSHLDDLLNSCIKLTADDAWRVRYAIASKFDVLAVQFVDEDDKYTDELLKPFILLCEDNESDVRKAIAKKVATFSGLLHDKAIINLQIIPTVQSLSMDEDENVRASLALCITDLVKLLNKDEVTEHLLPLFLNMLKDEFPDVRLNIIGNLKVVNEIIGIKTLSESLLPAVSELAKDMNWRIRIAIIEYIPVLARQLGSELFDQQFSDLCISWLWDIVYSVREAAIENIKKLTEIFGSEWCKVEITDKLINFDQELFQNFIYRITILTTLIKIGTVIDMDPLKKEILPFIISLAQDEVPNIRFNVAKGLAEIATSLIKRDSKNKKLIKEELLPVLENLVQDEDVDVNYFSEQSYNSCKEMLETA</sequence>
<dbReference type="GO" id="GO:0000159">
    <property type="term" value="C:protein phosphatase type 2A complex"/>
    <property type="evidence" value="ECO:0007669"/>
    <property type="project" value="TreeGrafter"/>
</dbReference>
<feature type="compositionally biased region" description="Basic and acidic residues" evidence="4">
    <location>
        <begin position="9"/>
        <end position="24"/>
    </location>
</feature>